<organism evidence="7 8">
    <name type="scientific">Escovopsis weberi</name>
    <dbReference type="NCBI Taxonomy" id="150374"/>
    <lineage>
        <taxon>Eukaryota</taxon>
        <taxon>Fungi</taxon>
        <taxon>Dikarya</taxon>
        <taxon>Ascomycota</taxon>
        <taxon>Pezizomycotina</taxon>
        <taxon>Sordariomycetes</taxon>
        <taxon>Hypocreomycetidae</taxon>
        <taxon>Hypocreales</taxon>
        <taxon>Hypocreaceae</taxon>
        <taxon>Escovopsis</taxon>
    </lineage>
</organism>
<dbReference type="PANTHER" id="PTHR19359:SF14">
    <property type="entry name" value="CYTOCHROME B5 A"/>
    <property type="match status" value="1"/>
</dbReference>
<dbReference type="InterPro" id="IPR001199">
    <property type="entry name" value="Cyt_B5-like_heme/steroid-bd"/>
</dbReference>
<dbReference type="GO" id="GO:0046872">
    <property type="term" value="F:metal ion binding"/>
    <property type="evidence" value="ECO:0007669"/>
    <property type="project" value="UniProtKB-UniRule"/>
</dbReference>
<evidence type="ECO:0000313" key="7">
    <source>
        <dbReference type="EMBL" id="KOS20278.1"/>
    </source>
</evidence>
<dbReference type="GO" id="GO:0020037">
    <property type="term" value="F:heme binding"/>
    <property type="evidence" value="ECO:0007669"/>
    <property type="project" value="UniProtKB-UniRule"/>
</dbReference>
<dbReference type="GO" id="GO:0016020">
    <property type="term" value="C:membrane"/>
    <property type="evidence" value="ECO:0007669"/>
    <property type="project" value="TreeGrafter"/>
</dbReference>
<gene>
    <name evidence="7" type="ORF">ESCO_006299</name>
</gene>
<comment type="similarity">
    <text evidence="4 5">Belongs to the cytochrome b5 family.</text>
</comment>
<dbReference type="PROSITE" id="PS00191">
    <property type="entry name" value="CYTOCHROME_B5_1"/>
    <property type="match status" value="1"/>
</dbReference>
<protein>
    <submittedName>
        <fullName evidence="7">Putative cytochrome b5</fullName>
    </submittedName>
</protein>
<dbReference type="SMART" id="SM01117">
    <property type="entry name" value="Cyt-b5"/>
    <property type="match status" value="1"/>
</dbReference>
<evidence type="ECO:0000256" key="1">
    <source>
        <dbReference type="ARBA" id="ARBA00022617"/>
    </source>
</evidence>
<comment type="caution">
    <text evidence="7">The sequence shown here is derived from an EMBL/GenBank/DDBJ whole genome shotgun (WGS) entry which is preliminary data.</text>
</comment>
<evidence type="ECO:0000259" key="6">
    <source>
        <dbReference type="PROSITE" id="PS50255"/>
    </source>
</evidence>
<keyword evidence="1 5" id="KW-0349">Heme</keyword>
<dbReference type="Gene3D" id="3.10.120.10">
    <property type="entry name" value="Cytochrome b5-like heme/steroid binding domain"/>
    <property type="match status" value="1"/>
</dbReference>
<evidence type="ECO:0000256" key="3">
    <source>
        <dbReference type="ARBA" id="ARBA00023004"/>
    </source>
</evidence>
<keyword evidence="8" id="KW-1185">Reference proteome</keyword>
<dbReference type="PANTHER" id="PTHR19359">
    <property type="entry name" value="CYTOCHROME B5"/>
    <property type="match status" value="1"/>
</dbReference>
<dbReference type="Pfam" id="PF00173">
    <property type="entry name" value="Cyt-b5"/>
    <property type="match status" value="1"/>
</dbReference>
<dbReference type="InterPro" id="IPR050668">
    <property type="entry name" value="Cytochrome_b5"/>
</dbReference>
<dbReference type="PRINTS" id="PR00363">
    <property type="entry name" value="CYTOCHROMEB5"/>
</dbReference>
<dbReference type="InterPro" id="IPR036400">
    <property type="entry name" value="Cyt_B5-like_heme/steroid_sf"/>
</dbReference>
<evidence type="ECO:0000256" key="4">
    <source>
        <dbReference type="ARBA" id="ARBA00038168"/>
    </source>
</evidence>
<evidence type="ECO:0000313" key="8">
    <source>
        <dbReference type="Proteomes" id="UP000053831"/>
    </source>
</evidence>
<dbReference type="Proteomes" id="UP000053831">
    <property type="component" value="Unassembled WGS sequence"/>
</dbReference>
<dbReference type="STRING" id="150374.A0A0M8MWV3"/>
<dbReference type="SUPFAM" id="SSF55856">
    <property type="entry name" value="Cytochrome b5-like heme/steroid binding domain"/>
    <property type="match status" value="1"/>
</dbReference>
<feature type="domain" description="Cytochrome b5 heme-binding" evidence="6">
    <location>
        <begin position="3"/>
        <end position="80"/>
    </location>
</feature>
<sequence length="85" mass="9967">MSDKKFTVNEVAKFKDDENGYYLIIDHNVYDVTKFKDEHPGGEKVLKRFYGKDATKPFNKYHNETIMPKYGEKYKVGVILETAKL</sequence>
<name>A0A0M8MWV3_ESCWE</name>
<keyword evidence="3 5" id="KW-0408">Iron</keyword>
<dbReference type="AlphaFoldDB" id="A0A0M8MWV3"/>
<reference evidence="7 8" key="1">
    <citation type="submission" date="2015-07" db="EMBL/GenBank/DDBJ databases">
        <title>The genome of the fungus Escovopsis weberi, a specialized disease agent of ant agriculture.</title>
        <authorList>
            <person name="de Man T.J."/>
            <person name="Stajich J.E."/>
            <person name="Kubicek C.P."/>
            <person name="Chenthamara K."/>
            <person name="Atanasova L."/>
            <person name="Druzhinina I.S."/>
            <person name="Birnbaum S."/>
            <person name="Barribeau S.M."/>
            <person name="Teiling C."/>
            <person name="Suen G."/>
            <person name="Currie C."/>
            <person name="Gerardo N.M."/>
        </authorList>
    </citation>
    <scope>NUCLEOTIDE SEQUENCE [LARGE SCALE GENOMIC DNA]</scope>
</reference>
<dbReference type="EMBL" id="LGSR01000018">
    <property type="protein sequence ID" value="KOS20278.1"/>
    <property type="molecule type" value="Genomic_DNA"/>
</dbReference>
<dbReference type="PROSITE" id="PS50255">
    <property type="entry name" value="CYTOCHROME_B5_2"/>
    <property type="match status" value="1"/>
</dbReference>
<accession>A0A0M8MWV3</accession>
<evidence type="ECO:0000256" key="5">
    <source>
        <dbReference type="RuleBase" id="RU362121"/>
    </source>
</evidence>
<keyword evidence="2 5" id="KW-0479">Metal-binding</keyword>
<evidence type="ECO:0000256" key="2">
    <source>
        <dbReference type="ARBA" id="ARBA00022723"/>
    </source>
</evidence>
<dbReference type="InterPro" id="IPR018506">
    <property type="entry name" value="Cyt_B5_heme-BS"/>
</dbReference>
<dbReference type="OrthoDB" id="260519at2759"/>
<proteinExistence type="inferred from homology"/>